<protein>
    <submittedName>
        <fullName evidence="1">Uncharacterized protein</fullName>
    </submittedName>
</protein>
<gene>
    <name evidence="1" type="ORF">EDC61_11938</name>
</gene>
<accession>A0A4V2UQB5</accession>
<dbReference type="RefSeq" id="WP_126458014.1">
    <property type="nucleotide sequence ID" value="NZ_AP018721.1"/>
</dbReference>
<comment type="caution">
    <text evidence="1">The sequence shown here is derived from an EMBL/GenBank/DDBJ whole genome shotgun (WGS) entry which is preliminary data.</text>
</comment>
<proteinExistence type="predicted"/>
<dbReference type="Proteomes" id="UP000295135">
    <property type="component" value="Unassembled WGS sequence"/>
</dbReference>
<dbReference type="AlphaFoldDB" id="A0A4V2UQB5"/>
<keyword evidence="2" id="KW-1185">Reference proteome</keyword>
<reference evidence="1 2" key="1">
    <citation type="submission" date="2019-03" db="EMBL/GenBank/DDBJ databases">
        <title>Genomic Encyclopedia of Type Strains, Phase IV (KMG-IV): sequencing the most valuable type-strain genomes for metagenomic binning, comparative biology and taxonomic classification.</title>
        <authorList>
            <person name="Goeker M."/>
        </authorList>
    </citation>
    <scope>NUCLEOTIDE SEQUENCE [LARGE SCALE GENOMIC DNA]</scope>
    <source>
        <strain evidence="1 2">DSM 103923</strain>
    </source>
</reference>
<dbReference type="EMBL" id="SLZY01000019">
    <property type="protein sequence ID" value="TCS69738.1"/>
    <property type="molecule type" value="Genomic_DNA"/>
</dbReference>
<evidence type="ECO:0000313" key="1">
    <source>
        <dbReference type="EMBL" id="TCS69738.1"/>
    </source>
</evidence>
<evidence type="ECO:0000313" key="2">
    <source>
        <dbReference type="Proteomes" id="UP000295135"/>
    </source>
</evidence>
<organism evidence="1 2">
    <name type="scientific">Sulfuritortus calidifontis</name>
    <dbReference type="NCBI Taxonomy" id="1914471"/>
    <lineage>
        <taxon>Bacteria</taxon>
        <taxon>Pseudomonadati</taxon>
        <taxon>Pseudomonadota</taxon>
        <taxon>Betaproteobacteria</taxon>
        <taxon>Nitrosomonadales</taxon>
        <taxon>Thiobacillaceae</taxon>
        <taxon>Sulfuritortus</taxon>
    </lineage>
</organism>
<name>A0A4V2UQB5_9PROT</name>
<sequence>MSERQWRIGWEDGYDAMCKKLDGFSYMVPGIDKSDDYLEGFCCGMEYAFWWHEGWDDGCDGQRVRRCVPEAFVDAYWHGYRSARNGRS</sequence>